<dbReference type="AlphaFoldDB" id="A0A2S8F6I2"/>
<keyword evidence="1" id="KW-0472">Membrane</keyword>
<reference evidence="2 3" key="1">
    <citation type="submission" date="2018-02" db="EMBL/GenBank/DDBJ databases">
        <title>Comparative genomes isolates from brazilian mangrove.</title>
        <authorList>
            <person name="Araujo J.E."/>
            <person name="Taketani R.G."/>
            <person name="Silva M.C.P."/>
            <person name="Loureco M.V."/>
            <person name="Andreote F.D."/>
        </authorList>
    </citation>
    <scope>NUCLEOTIDE SEQUENCE [LARGE SCALE GENOMIC DNA]</scope>
    <source>
        <strain evidence="2 3">NAP PRIS-MGV</strain>
    </source>
</reference>
<protein>
    <submittedName>
        <fullName evidence="2">DUF420 domain-containing protein</fullName>
    </submittedName>
</protein>
<proteinExistence type="predicted"/>
<evidence type="ECO:0000313" key="2">
    <source>
        <dbReference type="EMBL" id="PQO27753.1"/>
    </source>
</evidence>
<dbReference type="InterPro" id="IPR007352">
    <property type="entry name" value="DUF420"/>
</dbReference>
<name>A0A2S8F6I2_9BACT</name>
<feature type="transmembrane region" description="Helical" evidence="1">
    <location>
        <begin position="12"/>
        <end position="29"/>
    </location>
</feature>
<dbReference type="RefSeq" id="WP_105359277.1">
    <property type="nucleotide sequence ID" value="NZ_PUIB01000027.1"/>
</dbReference>
<dbReference type="EMBL" id="PUIB01000027">
    <property type="protein sequence ID" value="PQO27753.1"/>
    <property type="molecule type" value="Genomic_DNA"/>
</dbReference>
<dbReference type="Pfam" id="PF04238">
    <property type="entry name" value="DUF420"/>
    <property type="match status" value="1"/>
</dbReference>
<dbReference type="Proteomes" id="UP000239388">
    <property type="component" value="Unassembled WGS sequence"/>
</dbReference>
<accession>A0A2S8F6I2</accession>
<evidence type="ECO:0000256" key="1">
    <source>
        <dbReference type="SAM" id="Phobius"/>
    </source>
</evidence>
<dbReference type="PANTHER" id="PTHR37692:SF1">
    <property type="entry name" value="DUF420 DOMAIN-CONTAINING PROTEIN"/>
    <property type="match status" value="1"/>
</dbReference>
<organism evidence="2 3">
    <name type="scientific">Blastopirellula marina</name>
    <dbReference type="NCBI Taxonomy" id="124"/>
    <lineage>
        <taxon>Bacteria</taxon>
        <taxon>Pseudomonadati</taxon>
        <taxon>Planctomycetota</taxon>
        <taxon>Planctomycetia</taxon>
        <taxon>Pirellulales</taxon>
        <taxon>Pirellulaceae</taxon>
        <taxon>Blastopirellula</taxon>
    </lineage>
</organism>
<keyword evidence="1" id="KW-1133">Transmembrane helix</keyword>
<feature type="transmembrane region" description="Helical" evidence="1">
    <location>
        <begin position="124"/>
        <end position="143"/>
    </location>
</feature>
<feature type="transmembrane region" description="Helical" evidence="1">
    <location>
        <begin position="41"/>
        <end position="61"/>
    </location>
</feature>
<dbReference type="PANTHER" id="PTHR37692">
    <property type="entry name" value="HYPOTHETICAL MEMBRANE SPANNING PROTEIN"/>
    <property type="match status" value="1"/>
</dbReference>
<sequence>MDLVTLLPHVNASLNGLATLLLMVGFVLIKQGKVNAHKWTMLGCFGVSIVFLGCYLVYHALLTGHGKAFPAYPPNWVRYSYYAMLLTHVVLAAAVPFLAVITIYHGLKDNRAAHRRIAKWTFPIWLYVSVTGVLVYLCLYQFFPAEAAN</sequence>
<evidence type="ECO:0000313" key="3">
    <source>
        <dbReference type="Proteomes" id="UP000239388"/>
    </source>
</evidence>
<comment type="caution">
    <text evidence="2">The sequence shown here is derived from an EMBL/GenBank/DDBJ whole genome shotgun (WGS) entry which is preliminary data.</text>
</comment>
<gene>
    <name evidence="2" type="ORF">C5Y98_27050</name>
</gene>
<keyword evidence="1" id="KW-0812">Transmembrane</keyword>
<dbReference type="OrthoDB" id="9811998at2"/>
<feature type="transmembrane region" description="Helical" evidence="1">
    <location>
        <begin position="81"/>
        <end position="104"/>
    </location>
</feature>